<reference evidence="3 4" key="1">
    <citation type="journal article" date="2017" name="N. Engl. J. Med.">
        <title>Transmission of Extensively Drug-Resistant Tuberculosis in South Africa.</title>
        <authorList>
            <person name="Shah N.S."/>
            <person name="Auld S.C."/>
            <person name="Brust J.C."/>
            <person name="Mathema B."/>
            <person name="Ismail N."/>
            <person name="Moodley P."/>
            <person name="Mlisana K."/>
            <person name="Allana S."/>
            <person name="Campbell A."/>
            <person name="Mthiyane T."/>
            <person name="Morris N."/>
            <person name="Mpangase P."/>
            <person name="van der Meulen H."/>
            <person name="Omar S.V."/>
            <person name="Brown T.S."/>
            <person name="Narechania A."/>
            <person name="Shaskina E."/>
            <person name="Kapwata T."/>
            <person name="Kreiswirth B."/>
            <person name="Gandhi N.R."/>
        </authorList>
    </citation>
    <scope>NUCLEOTIDE SEQUENCE [LARGE SCALE GENOMIC DNA]</scope>
    <source>
        <strain evidence="3 4">32301_S10</strain>
    </source>
</reference>
<keyword evidence="3" id="KW-0808">Transferase</keyword>
<evidence type="ECO:0000256" key="2">
    <source>
        <dbReference type="ARBA" id="ARBA00022898"/>
    </source>
</evidence>
<keyword evidence="2" id="KW-0663">Pyridoxal phosphate</keyword>
<dbReference type="Proteomes" id="UP000256381">
    <property type="component" value="Unassembled WGS sequence"/>
</dbReference>
<dbReference type="EMBL" id="QTBD01000235">
    <property type="protein sequence ID" value="REQ47689.1"/>
    <property type="molecule type" value="Genomic_DNA"/>
</dbReference>
<dbReference type="FunFam" id="3.40.640.10:FF:000142">
    <property type="entry name" value="Putative ornithine aminotransferase RocD2"/>
    <property type="match status" value="1"/>
</dbReference>
<dbReference type="InterPro" id="IPR005814">
    <property type="entry name" value="Aminotrans_3"/>
</dbReference>
<protein>
    <submittedName>
        <fullName evidence="3">Aspartate aminotransferase family protein</fullName>
    </submittedName>
</protein>
<name>A0ABD7H2Z9_MYCTX</name>
<accession>A0ABD7H2Z9</accession>
<dbReference type="Gene3D" id="3.90.1150.10">
    <property type="entry name" value="Aspartate Aminotransferase, domain 1"/>
    <property type="match status" value="1"/>
</dbReference>
<evidence type="ECO:0000313" key="3">
    <source>
        <dbReference type="EMBL" id="REQ47689.1"/>
    </source>
</evidence>
<gene>
    <name evidence="3" type="ORF">DSJ38_21700</name>
</gene>
<dbReference type="AlphaFoldDB" id="A0ABD7H2Z9"/>
<dbReference type="PANTHER" id="PTHR11986:SF18">
    <property type="entry name" value="ORNITHINE AMINOTRANSFERASE, MITOCHONDRIAL"/>
    <property type="match status" value="1"/>
</dbReference>
<sequence length="183" mass="19107">MLMIADEIQSGLACTGYPFACDHGGVLPDIYLLGKTLGGGAVPLSAMVADREIFGVVHPGEHGSTFGGNPLAAAIGTPVVSMVVWGECQARSAKLGAHLHQRLADLIGDGAVALRGLGWWADVDIERALAIGTDISMRLADRGVLLKDTYGAALRFAPPLVITAQEIDCAVRRFADALWEAGS</sequence>
<dbReference type="Gene3D" id="3.40.640.10">
    <property type="entry name" value="Type I PLP-dependent aspartate aminotransferase-like (Major domain)"/>
    <property type="match status" value="1"/>
</dbReference>
<comment type="cofactor">
    <cofactor evidence="1">
        <name>pyridoxal 5'-phosphate</name>
        <dbReference type="ChEBI" id="CHEBI:597326"/>
    </cofactor>
</comment>
<evidence type="ECO:0000313" key="4">
    <source>
        <dbReference type="Proteomes" id="UP000256381"/>
    </source>
</evidence>
<dbReference type="Pfam" id="PF00202">
    <property type="entry name" value="Aminotran_3"/>
    <property type="match status" value="1"/>
</dbReference>
<dbReference type="InterPro" id="IPR015422">
    <property type="entry name" value="PyrdxlP-dep_Trfase_small"/>
</dbReference>
<organism evidence="3 4">
    <name type="scientific">Mycobacterium tuberculosis</name>
    <dbReference type="NCBI Taxonomy" id="1773"/>
    <lineage>
        <taxon>Bacteria</taxon>
        <taxon>Bacillati</taxon>
        <taxon>Actinomycetota</taxon>
        <taxon>Actinomycetes</taxon>
        <taxon>Mycobacteriales</taxon>
        <taxon>Mycobacteriaceae</taxon>
        <taxon>Mycobacterium</taxon>
        <taxon>Mycobacterium tuberculosis complex</taxon>
    </lineage>
</organism>
<dbReference type="InterPro" id="IPR050103">
    <property type="entry name" value="Class-III_PLP-dep_AT"/>
</dbReference>
<proteinExistence type="predicted"/>
<comment type="caution">
    <text evidence="3">The sequence shown here is derived from an EMBL/GenBank/DDBJ whole genome shotgun (WGS) entry which is preliminary data.</text>
</comment>
<dbReference type="InterPro" id="IPR015421">
    <property type="entry name" value="PyrdxlP-dep_Trfase_major"/>
</dbReference>
<keyword evidence="3" id="KW-0032">Aminotransferase</keyword>
<dbReference type="InterPro" id="IPR049704">
    <property type="entry name" value="Aminotrans_3_PPA_site"/>
</dbReference>
<dbReference type="GO" id="GO:0008483">
    <property type="term" value="F:transaminase activity"/>
    <property type="evidence" value="ECO:0007669"/>
    <property type="project" value="UniProtKB-KW"/>
</dbReference>
<evidence type="ECO:0000256" key="1">
    <source>
        <dbReference type="ARBA" id="ARBA00001933"/>
    </source>
</evidence>
<dbReference type="PANTHER" id="PTHR11986">
    <property type="entry name" value="AMINOTRANSFERASE CLASS III"/>
    <property type="match status" value="1"/>
</dbReference>
<dbReference type="SUPFAM" id="SSF53383">
    <property type="entry name" value="PLP-dependent transferases"/>
    <property type="match status" value="1"/>
</dbReference>
<dbReference type="InterPro" id="IPR015424">
    <property type="entry name" value="PyrdxlP-dep_Trfase"/>
</dbReference>
<dbReference type="PROSITE" id="PS00600">
    <property type="entry name" value="AA_TRANSFER_CLASS_3"/>
    <property type="match status" value="1"/>
</dbReference>